<evidence type="ECO:0000313" key="2">
    <source>
        <dbReference type="EMBL" id="MBF4437622.1"/>
    </source>
</evidence>
<dbReference type="AlphaFoldDB" id="A0AAW4BKU4"/>
<feature type="non-terminal residue" evidence="2">
    <location>
        <position position="1"/>
    </location>
</feature>
<reference evidence="2" key="1">
    <citation type="journal article" date="2021" name="PeerJ">
        <title>Analysis of 44 Vibrio anguillarum genomes reveals high genetic diversity.</title>
        <authorList>
            <person name="Hansen M.J."/>
            <person name="Dalsgaard I."/>
        </authorList>
    </citation>
    <scope>NUCLEOTIDE SEQUENCE</scope>
    <source>
        <strain evidence="2">850617-1/1</strain>
    </source>
</reference>
<feature type="domain" description="DUF6701" evidence="1">
    <location>
        <begin position="2"/>
        <end position="155"/>
    </location>
</feature>
<evidence type="ECO:0000259" key="1">
    <source>
        <dbReference type="Pfam" id="PF20419"/>
    </source>
</evidence>
<gene>
    <name evidence="2" type="ORF">ERJ77_24680</name>
</gene>
<evidence type="ECO:0000313" key="3">
    <source>
        <dbReference type="Proteomes" id="UP000786185"/>
    </source>
</evidence>
<comment type="caution">
    <text evidence="2">The sequence shown here is derived from an EMBL/GenBank/DDBJ whole genome shotgun (WGS) entry which is preliminary data.</text>
</comment>
<feature type="non-terminal residue" evidence="2">
    <location>
        <position position="158"/>
    </location>
</feature>
<dbReference type="Pfam" id="PF20419">
    <property type="entry name" value="DUF6701"/>
    <property type="match status" value="1"/>
</dbReference>
<protein>
    <submittedName>
        <fullName evidence="2">MSHA biogenesis protein MshQ</fullName>
    </submittedName>
</protein>
<sequence length="158" mass="17103">TNYQQQSIILNHTLVEPSNGSEGSIGSTSYDHKLGSSTPIQQSVTEVGVFDFSLVPPTSYLDLDLIEAGLPIAVMSTGPIGRFIPAYFAVSPMTVTLAAACNSGENSFTYLGQPFSYASNPGLYLQPKSGSGSDTLNYLIGDWWRYNNQWSDRAYNDA</sequence>
<organism evidence="2 3">
    <name type="scientific">Vibrio anguillarum</name>
    <name type="common">Listonella anguillarum</name>
    <dbReference type="NCBI Taxonomy" id="55601"/>
    <lineage>
        <taxon>Bacteria</taxon>
        <taxon>Pseudomonadati</taxon>
        <taxon>Pseudomonadota</taxon>
        <taxon>Gammaproteobacteria</taxon>
        <taxon>Vibrionales</taxon>
        <taxon>Vibrionaceae</taxon>
        <taxon>Vibrio</taxon>
    </lineage>
</organism>
<dbReference type="InterPro" id="IPR046524">
    <property type="entry name" value="DUF6701"/>
</dbReference>
<name>A0AAW4BKU4_VIBAN</name>
<dbReference type="Proteomes" id="UP000786185">
    <property type="component" value="Unassembled WGS sequence"/>
</dbReference>
<accession>A0AAW4BKU4</accession>
<proteinExistence type="predicted"/>
<dbReference type="EMBL" id="SCLC01001151">
    <property type="protein sequence ID" value="MBF4437622.1"/>
    <property type="molecule type" value="Genomic_DNA"/>
</dbReference>